<gene>
    <name evidence="2" type="ORF">ACFY05_33030</name>
</gene>
<organism evidence="2 3">
    <name type="scientific">Microtetraspora fusca</name>
    <dbReference type="NCBI Taxonomy" id="1997"/>
    <lineage>
        <taxon>Bacteria</taxon>
        <taxon>Bacillati</taxon>
        <taxon>Actinomycetota</taxon>
        <taxon>Actinomycetes</taxon>
        <taxon>Streptosporangiales</taxon>
        <taxon>Streptosporangiaceae</taxon>
        <taxon>Microtetraspora</taxon>
    </lineage>
</organism>
<dbReference type="EMBL" id="JBIAXI010000024">
    <property type="protein sequence ID" value="MFF4777663.1"/>
    <property type="molecule type" value="Genomic_DNA"/>
</dbReference>
<evidence type="ECO:0000313" key="2">
    <source>
        <dbReference type="EMBL" id="MFF4777663.1"/>
    </source>
</evidence>
<proteinExistence type="predicted"/>
<feature type="compositionally biased region" description="Basic and acidic residues" evidence="1">
    <location>
        <begin position="138"/>
        <end position="147"/>
    </location>
</feature>
<reference evidence="2 3" key="1">
    <citation type="submission" date="2024-10" db="EMBL/GenBank/DDBJ databases">
        <title>The Natural Products Discovery Center: Release of the First 8490 Sequenced Strains for Exploring Actinobacteria Biosynthetic Diversity.</title>
        <authorList>
            <person name="Kalkreuter E."/>
            <person name="Kautsar S.A."/>
            <person name="Yang D."/>
            <person name="Bader C.D."/>
            <person name="Teijaro C.N."/>
            <person name="Fluegel L."/>
            <person name="Davis C.M."/>
            <person name="Simpson J.R."/>
            <person name="Lauterbach L."/>
            <person name="Steele A.D."/>
            <person name="Gui C."/>
            <person name="Meng S."/>
            <person name="Li G."/>
            <person name="Viehrig K."/>
            <person name="Ye F."/>
            <person name="Su P."/>
            <person name="Kiefer A.F."/>
            <person name="Nichols A."/>
            <person name="Cepeda A.J."/>
            <person name="Yan W."/>
            <person name="Fan B."/>
            <person name="Jiang Y."/>
            <person name="Adhikari A."/>
            <person name="Zheng C.-J."/>
            <person name="Schuster L."/>
            <person name="Cowan T.M."/>
            <person name="Smanski M.J."/>
            <person name="Chevrette M.G."/>
            <person name="De Carvalho L.P.S."/>
            <person name="Shen B."/>
        </authorList>
    </citation>
    <scope>NUCLEOTIDE SEQUENCE [LARGE SCALE GENOMIC DNA]</scope>
    <source>
        <strain evidence="2 3">NPDC001281</strain>
    </source>
</reference>
<name>A0ABW6VE67_MICFU</name>
<feature type="region of interest" description="Disordered" evidence="1">
    <location>
        <begin position="122"/>
        <end position="147"/>
    </location>
</feature>
<comment type="caution">
    <text evidence="2">The sequence shown here is derived from an EMBL/GenBank/DDBJ whole genome shotgun (WGS) entry which is preliminary data.</text>
</comment>
<accession>A0ABW6VE67</accession>
<dbReference type="Proteomes" id="UP001602119">
    <property type="component" value="Unassembled WGS sequence"/>
</dbReference>
<sequence length="147" mass="16066">MTTPAHGAHFVLTGPLKVGEASSGKHSPVNVIWWATTSNTPVAELAKVDRSATTPEGIAEMLRDALRFMEERQKLLDAGIPREELSTLRLVVEETAVLGADPSVQGLLGEVTRTGRRSKVMSYIRGRRDNQTPPTLDLDPHRTETAQ</sequence>
<protein>
    <submittedName>
        <fullName evidence="2">Uncharacterized protein</fullName>
    </submittedName>
</protein>
<evidence type="ECO:0000313" key="3">
    <source>
        <dbReference type="Proteomes" id="UP001602119"/>
    </source>
</evidence>
<evidence type="ECO:0000256" key="1">
    <source>
        <dbReference type="SAM" id="MobiDB-lite"/>
    </source>
</evidence>
<keyword evidence="3" id="KW-1185">Reference proteome</keyword>
<dbReference type="RefSeq" id="WP_387346168.1">
    <property type="nucleotide sequence ID" value="NZ_JBIAXI010000024.1"/>
</dbReference>